<reference evidence="1 2" key="1">
    <citation type="submission" date="2014-04" db="EMBL/GenBank/DDBJ databases">
        <title>Evolutionary Origins and Diversification of the Mycorrhizal Mutualists.</title>
        <authorList>
            <consortium name="DOE Joint Genome Institute"/>
            <consortium name="Mycorrhizal Genomics Consortium"/>
            <person name="Kohler A."/>
            <person name="Kuo A."/>
            <person name="Nagy L.G."/>
            <person name="Floudas D."/>
            <person name="Copeland A."/>
            <person name="Barry K.W."/>
            <person name="Cichocki N."/>
            <person name="Veneault-Fourrey C."/>
            <person name="LaButti K."/>
            <person name="Lindquist E.A."/>
            <person name="Lipzen A."/>
            <person name="Lundell T."/>
            <person name="Morin E."/>
            <person name="Murat C."/>
            <person name="Riley R."/>
            <person name="Ohm R."/>
            <person name="Sun H."/>
            <person name="Tunlid A."/>
            <person name="Henrissat B."/>
            <person name="Grigoriev I.V."/>
            <person name="Hibbett D.S."/>
            <person name="Martin F."/>
        </authorList>
    </citation>
    <scope>NUCLEOTIDE SEQUENCE [LARGE SCALE GENOMIC DNA]</scope>
    <source>
        <strain evidence="1 2">FD-317 M1</strain>
    </source>
</reference>
<proteinExistence type="predicted"/>
<dbReference type="AlphaFoldDB" id="A0A0D0CH90"/>
<dbReference type="Proteomes" id="UP000053593">
    <property type="component" value="Unassembled WGS sequence"/>
</dbReference>
<evidence type="ECO:0000313" key="2">
    <source>
        <dbReference type="Proteomes" id="UP000053593"/>
    </source>
</evidence>
<sequence>MTLQSGQTIFLPRCCDDLLLRYVNDKQQCQLSAGYQKKAFNIERFFGEFFRPHEFVAFRKLQFLATTNFNLAKVSNNFVISGAIAMNFVSRSPSGSTLSIFSYMGLTDKIVSWLFSVGYQSFRSITSKELLCEEISILARGIAQGETPTLQDRTWEFYCQGINSVDEEYLVTVSACIDSPVADILRLQPSTREMNIITAYNAYSLFPLAAIGTGTSYAVRPHSPPHSQQAIRQYLTVKPHLLLGAKESLSIDGPYTILNYHTFRDSFSRIIPLQGNRDASFDAVALTSFSISYAAKSLMFNFITCRATAGKLTYCLSPSLSADID</sequence>
<organism evidence="1 2">
    <name type="scientific">Collybiopsis luxurians FD-317 M1</name>
    <dbReference type="NCBI Taxonomy" id="944289"/>
    <lineage>
        <taxon>Eukaryota</taxon>
        <taxon>Fungi</taxon>
        <taxon>Dikarya</taxon>
        <taxon>Basidiomycota</taxon>
        <taxon>Agaricomycotina</taxon>
        <taxon>Agaricomycetes</taxon>
        <taxon>Agaricomycetidae</taxon>
        <taxon>Agaricales</taxon>
        <taxon>Marasmiineae</taxon>
        <taxon>Omphalotaceae</taxon>
        <taxon>Collybiopsis</taxon>
        <taxon>Collybiopsis luxurians</taxon>
    </lineage>
</organism>
<dbReference type="HOGENOM" id="CLU_858030_0_0_1"/>
<protein>
    <submittedName>
        <fullName evidence="1">Uncharacterized protein</fullName>
    </submittedName>
</protein>
<keyword evidence="2" id="KW-1185">Reference proteome</keyword>
<dbReference type="EMBL" id="KN834817">
    <property type="protein sequence ID" value="KIK54313.1"/>
    <property type="molecule type" value="Genomic_DNA"/>
</dbReference>
<name>A0A0D0CH90_9AGAR</name>
<gene>
    <name evidence="1" type="ORF">GYMLUDRAFT_63253</name>
</gene>
<accession>A0A0D0CH90</accession>
<evidence type="ECO:0000313" key="1">
    <source>
        <dbReference type="EMBL" id="KIK54313.1"/>
    </source>
</evidence>